<proteinExistence type="predicted"/>
<keyword evidence="3" id="KW-1185">Reference proteome</keyword>
<dbReference type="PANTHER" id="PTHR34223">
    <property type="entry name" value="OS11G0201299 PROTEIN"/>
    <property type="match status" value="1"/>
</dbReference>
<dbReference type="AlphaFoldDB" id="A0AAD8KLS9"/>
<dbReference type="Proteomes" id="UP001229421">
    <property type="component" value="Unassembled WGS sequence"/>
</dbReference>
<dbReference type="InterPro" id="IPR036047">
    <property type="entry name" value="F-box-like_dom_sf"/>
</dbReference>
<dbReference type="InterPro" id="IPR053197">
    <property type="entry name" value="F-box_SCFL_complex_component"/>
</dbReference>
<gene>
    <name evidence="2" type="ORF">QVD17_20488</name>
</gene>
<evidence type="ECO:0000313" key="3">
    <source>
        <dbReference type="Proteomes" id="UP001229421"/>
    </source>
</evidence>
<comment type="caution">
    <text evidence="2">The sequence shown here is derived from an EMBL/GenBank/DDBJ whole genome shotgun (WGS) entry which is preliminary data.</text>
</comment>
<sequence length="388" mass="45299">MVRKLSRVKYSSMEMMNDDDRISRLPDGVIDHIFSFLDTRSVVQSGLLSRRWRNTWKSHLHLNFEFHTHPNPTSGSKFPSFVHRFLSMRDDITVLSTIEFRSNSISLSLLREIITYAMSHRTQKLKIEFLVNKKTRRGGFDISLFRSRYLQHLFLSIDFEIKISPPLAWDFPALTTLNISRVTFSLQPPNDGASKSIELFSQLPNLTTLTLDNFVLLNIDTFIIMSSKLESLSLTHVHQSYKFVVSAPKLSSFTYTGTVRFSLVANDLLSLKTVNFQMIYHRSYNYHLELVELMIDTFQQLYTANSLILNLYALKMLSAFPELLVRRNCPFRSLQSLTLDFHQECLSLSDFSGVFRYLRGSMKRSFSCKRWMFKVTKIKVRLISWCRT</sequence>
<evidence type="ECO:0000259" key="1">
    <source>
        <dbReference type="PROSITE" id="PS50181"/>
    </source>
</evidence>
<feature type="domain" description="F-box" evidence="1">
    <location>
        <begin position="19"/>
        <end position="67"/>
    </location>
</feature>
<dbReference type="PROSITE" id="PS50181">
    <property type="entry name" value="FBOX"/>
    <property type="match status" value="1"/>
</dbReference>
<reference evidence="2" key="1">
    <citation type="journal article" date="2023" name="bioRxiv">
        <title>Improved chromosome-level genome assembly for marigold (Tagetes erecta).</title>
        <authorList>
            <person name="Jiang F."/>
            <person name="Yuan L."/>
            <person name="Wang S."/>
            <person name="Wang H."/>
            <person name="Xu D."/>
            <person name="Wang A."/>
            <person name="Fan W."/>
        </authorList>
    </citation>
    <scope>NUCLEOTIDE SEQUENCE</scope>
    <source>
        <strain evidence="2">WSJ</strain>
        <tissue evidence="2">Leaf</tissue>
    </source>
</reference>
<dbReference type="Gene3D" id="1.20.1280.50">
    <property type="match status" value="1"/>
</dbReference>
<dbReference type="SUPFAM" id="SSF52047">
    <property type="entry name" value="RNI-like"/>
    <property type="match status" value="1"/>
</dbReference>
<dbReference type="PANTHER" id="PTHR34223:SF118">
    <property type="entry name" value="F-BOX DOMAIN, LEUCINE-RICH REPEAT DOMAIN SUPERFAMILY, F-BOX-LIKE DOMAIN SUPERFAMILY"/>
    <property type="match status" value="1"/>
</dbReference>
<dbReference type="EMBL" id="JAUHHV010000005">
    <property type="protein sequence ID" value="KAK1425143.1"/>
    <property type="molecule type" value="Genomic_DNA"/>
</dbReference>
<evidence type="ECO:0000313" key="2">
    <source>
        <dbReference type="EMBL" id="KAK1425143.1"/>
    </source>
</evidence>
<dbReference type="SMART" id="SM00256">
    <property type="entry name" value="FBOX"/>
    <property type="match status" value="1"/>
</dbReference>
<dbReference type="InterPro" id="IPR001810">
    <property type="entry name" value="F-box_dom"/>
</dbReference>
<dbReference type="SUPFAM" id="SSF81383">
    <property type="entry name" value="F-box domain"/>
    <property type="match status" value="1"/>
</dbReference>
<dbReference type="Pfam" id="PF00646">
    <property type="entry name" value="F-box"/>
    <property type="match status" value="1"/>
</dbReference>
<name>A0AAD8KLS9_TARER</name>
<accession>A0AAD8KLS9</accession>
<organism evidence="2 3">
    <name type="scientific">Tagetes erecta</name>
    <name type="common">African marigold</name>
    <dbReference type="NCBI Taxonomy" id="13708"/>
    <lineage>
        <taxon>Eukaryota</taxon>
        <taxon>Viridiplantae</taxon>
        <taxon>Streptophyta</taxon>
        <taxon>Embryophyta</taxon>
        <taxon>Tracheophyta</taxon>
        <taxon>Spermatophyta</taxon>
        <taxon>Magnoliopsida</taxon>
        <taxon>eudicotyledons</taxon>
        <taxon>Gunneridae</taxon>
        <taxon>Pentapetalae</taxon>
        <taxon>asterids</taxon>
        <taxon>campanulids</taxon>
        <taxon>Asterales</taxon>
        <taxon>Asteraceae</taxon>
        <taxon>Asteroideae</taxon>
        <taxon>Heliantheae alliance</taxon>
        <taxon>Tageteae</taxon>
        <taxon>Tagetes</taxon>
    </lineage>
</organism>
<protein>
    <recommendedName>
        <fullName evidence="1">F-box domain-containing protein</fullName>
    </recommendedName>
</protein>